<dbReference type="SUPFAM" id="SSF48264">
    <property type="entry name" value="Cytochrome P450"/>
    <property type="match status" value="1"/>
</dbReference>
<comment type="similarity">
    <text evidence="1 7">Belongs to the cytochrome P450 family.</text>
</comment>
<dbReference type="CDD" id="cd11032">
    <property type="entry name" value="P450_EryK-like"/>
    <property type="match status" value="1"/>
</dbReference>
<protein>
    <submittedName>
        <fullName evidence="8">Cytochrome P450</fullName>
    </submittedName>
</protein>
<dbReference type="InterPro" id="IPR017972">
    <property type="entry name" value="Cyt_P450_CS"/>
</dbReference>
<dbReference type="RefSeq" id="WP_098101395.1">
    <property type="nucleotide sequence ID" value="NZ_JARMDG010000035.1"/>
</dbReference>
<dbReference type="Pfam" id="PF00067">
    <property type="entry name" value="p450"/>
    <property type="match status" value="2"/>
</dbReference>
<dbReference type="InterPro" id="IPR036396">
    <property type="entry name" value="Cyt_P450_sf"/>
</dbReference>
<evidence type="ECO:0000256" key="1">
    <source>
        <dbReference type="ARBA" id="ARBA00010617"/>
    </source>
</evidence>
<proteinExistence type="inferred from homology"/>
<reference evidence="8" key="1">
    <citation type="submission" date="2019-07" db="EMBL/GenBank/DDBJ databases">
        <title>Phylogenomic Reclassification of ATCC Bacillus Strains and Various Taxa within the Genus Bacillus.</title>
        <authorList>
            <person name="Riojas M.A."/>
            <person name="Frank A.M."/>
            <person name="Fenn S.L."/>
            <person name="King S.P."/>
            <person name="Brower S.M."/>
            <person name="Hazbon M.H."/>
        </authorList>
    </citation>
    <scope>NUCLEOTIDE SEQUENCE</scope>
    <source>
        <strain evidence="8">NR-12239</strain>
    </source>
</reference>
<dbReference type="GO" id="GO:0016705">
    <property type="term" value="F:oxidoreductase activity, acting on paired donors, with incorporation or reduction of molecular oxygen"/>
    <property type="evidence" value="ECO:0007669"/>
    <property type="project" value="InterPro"/>
</dbReference>
<comment type="caution">
    <text evidence="8">The sequence shown here is derived from an EMBL/GenBank/DDBJ whole genome shotgun (WGS) entry which is preliminary data.</text>
</comment>
<evidence type="ECO:0000256" key="5">
    <source>
        <dbReference type="ARBA" id="ARBA00023004"/>
    </source>
</evidence>
<evidence type="ECO:0000256" key="3">
    <source>
        <dbReference type="ARBA" id="ARBA00022723"/>
    </source>
</evidence>
<dbReference type="PROSITE" id="PS00086">
    <property type="entry name" value="CYTOCHROME_P450"/>
    <property type="match status" value="1"/>
</dbReference>
<keyword evidence="4 7" id="KW-0560">Oxidoreductase</keyword>
<dbReference type="GO" id="GO:0004497">
    <property type="term" value="F:monooxygenase activity"/>
    <property type="evidence" value="ECO:0007669"/>
    <property type="project" value="UniProtKB-KW"/>
</dbReference>
<dbReference type="PANTHER" id="PTHR46696">
    <property type="entry name" value="P450, PUTATIVE (EUROFUNG)-RELATED"/>
    <property type="match status" value="1"/>
</dbReference>
<dbReference type="PRINTS" id="PR00385">
    <property type="entry name" value="P450"/>
</dbReference>
<dbReference type="InterPro" id="IPR002397">
    <property type="entry name" value="Cyt_P450_B"/>
</dbReference>
<dbReference type="Proteomes" id="UP001248134">
    <property type="component" value="Unassembled WGS sequence"/>
</dbReference>
<evidence type="ECO:0000256" key="4">
    <source>
        <dbReference type="ARBA" id="ARBA00023002"/>
    </source>
</evidence>
<evidence type="ECO:0000256" key="2">
    <source>
        <dbReference type="ARBA" id="ARBA00022617"/>
    </source>
</evidence>
<accession>A0AAJ2DLT4</accession>
<dbReference type="PRINTS" id="PR00359">
    <property type="entry name" value="BP450"/>
</dbReference>
<dbReference type="AlphaFoldDB" id="A0AAJ2DLT4"/>
<sequence length="409" mass="47286">MKSPENVILINEISKLKTKEELWNPYAWYQYMRENHPVFYDAEQDVWNVFLYEHAKRVLFDHQLFSNKKERSFIPIPKIMDNRSNVNFCDPPQHRNRRALLAKAFTPRSLESWEPRIQAIVDELLIEMEGQSAVDIIQKLAIPLPVIVIAELLGVPSKDRAMIKSWSDILFFPYEKETYSDIVTKKEEAMKEFYYYLYPIVLEKQKHPADDIISDLTKAELEGERLTDEEVVISAIGLLGAGNETTTTLISNIFYSMLFDKPGVYQELRADFSLVPKLIEEVLRFRFPSTNDRKVVQDTTVFGHEMKQGQMVMVWTGAANRDESQFTNAEEFDIHRLENQSHLAFGSGPHFCLGAPLARMEARIALTSFVKRFANIRQVEGFDVIHHLTDSAMGQALKSLPIVIDHNRL</sequence>
<name>A0AAJ2DLT4_9BACI</name>
<organism evidence="8 9">
    <name type="scientific">Bacillus pseudomycoides</name>
    <dbReference type="NCBI Taxonomy" id="64104"/>
    <lineage>
        <taxon>Bacteria</taxon>
        <taxon>Bacillati</taxon>
        <taxon>Bacillota</taxon>
        <taxon>Bacilli</taxon>
        <taxon>Bacillales</taxon>
        <taxon>Bacillaceae</taxon>
        <taxon>Bacillus</taxon>
        <taxon>Bacillus cereus group</taxon>
    </lineage>
</organism>
<keyword evidence="6 7" id="KW-0503">Monooxygenase</keyword>
<dbReference type="PANTHER" id="PTHR46696:SF1">
    <property type="entry name" value="CYTOCHROME P450 YJIB-RELATED"/>
    <property type="match status" value="1"/>
</dbReference>
<dbReference type="GO" id="GO:0020037">
    <property type="term" value="F:heme binding"/>
    <property type="evidence" value="ECO:0007669"/>
    <property type="project" value="InterPro"/>
</dbReference>
<keyword evidence="5 7" id="KW-0408">Iron</keyword>
<dbReference type="FunFam" id="1.10.630.10:FF:000018">
    <property type="entry name" value="Cytochrome P450 monooxygenase"/>
    <property type="match status" value="1"/>
</dbReference>
<dbReference type="EMBL" id="VLYX01000012">
    <property type="protein sequence ID" value="MDR4326996.1"/>
    <property type="molecule type" value="Genomic_DNA"/>
</dbReference>
<keyword evidence="3 7" id="KW-0479">Metal-binding</keyword>
<evidence type="ECO:0000313" key="9">
    <source>
        <dbReference type="Proteomes" id="UP001248134"/>
    </source>
</evidence>
<keyword evidence="2 7" id="KW-0349">Heme</keyword>
<evidence type="ECO:0000313" key="8">
    <source>
        <dbReference type="EMBL" id="MDR4326996.1"/>
    </source>
</evidence>
<dbReference type="InterPro" id="IPR001128">
    <property type="entry name" value="Cyt_P450"/>
</dbReference>
<dbReference type="GO" id="GO:0005506">
    <property type="term" value="F:iron ion binding"/>
    <property type="evidence" value="ECO:0007669"/>
    <property type="project" value="InterPro"/>
</dbReference>
<evidence type="ECO:0000256" key="7">
    <source>
        <dbReference type="RuleBase" id="RU000461"/>
    </source>
</evidence>
<gene>
    <name evidence="8" type="ORF">FOS08_13980</name>
</gene>
<evidence type="ECO:0000256" key="6">
    <source>
        <dbReference type="ARBA" id="ARBA00023033"/>
    </source>
</evidence>
<dbReference type="Gene3D" id="1.10.630.10">
    <property type="entry name" value="Cytochrome P450"/>
    <property type="match status" value="1"/>
</dbReference>